<gene>
    <name evidence="3" type="primary">yddQ</name>
    <name evidence="3" type="ORF">GCM10010196_24860</name>
</gene>
<evidence type="ECO:0000256" key="1">
    <source>
        <dbReference type="ARBA" id="ARBA00022801"/>
    </source>
</evidence>
<dbReference type="Proteomes" id="UP000610303">
    <property type="component" value="Unassembled WGS sequence"/>
</dbReference>
<reference evidence="3" key="1">
    <citation type="journal article" date="2014" name="Int. J. Syst. Evol. Microbiol.">
        <title>Complete genome sequence of Corynebacterium casei LMG S-19264T (=DSM 44701T), isolated from a smear-ripened cheese.</title>
        <authorList>
            <consortium name="US DOE Joint Genome Institute (JGI-PGF)"/>
            <person name="Walter F."/>
            <person name="Albersmeier A."/>
            <person name="Kalinowski J."/>
            <person name="Ruckert C."/>
        </authorList>
    </citation>
    <scope>NUCLEOTIDE SEQUENCE</scope>
    <source>
        <strain evidence="3">JCM 3346</strain>
    </source>
</reference>
<sequence length="190" mass="20003">MTRTLLIIDIQQDYFAGGRHPLVGPEAAADRASEVLAAWRERGEPVVHIQHVWDAPDAAFFQPGTPGVEIHPSVAPREGETVLTKALPNAFIGTGLEGVLREHDAASAAEAAPQQLVVMGMMSSMCVDATVRAAADLGFQVTVVHDACAAPDLTFDGVTVPAAQVHAAFMAALGDSYAELASAEQILTRH</sequence>
<dbReference type="GO" id="GO:0016787">
    <property type="term" value="F:hydrolase activity"/>
    <property type="evidence" value="ECO:0007669"/>
    <property type="project" value="UniProtKB-KW"/>
</dbReference>
<dbReference type="InterPro" id="IPR036380">
    <property type="entry name" value="Isochorismatase-like_sf"/>
</dbReference>
<organism evidence="3 4">
    <name type="scientific">Agromyces mediolanus</name>
    <name type="common">Corynebacterium mediolanum</name>
    <dbReference type="NCBI Taxonomy" id="41986"/>
    <lineage>
        <taxon>Bacteria</taxon>
        <taxon>Bacillati</taxon>
        <taxon>Actinomycetota</taxon>
        <taxon>Actinomycetes</taxon>
        <taxon>Micrococcales</taxon>
        <taxon>Microbacteriaceae</taxon>
        <taxon>Agromyces</taxon>
    </lineage>
</organism>
<dbReference type="CDD" id="cd01014">
    <property type="entry name" value="nicotinamidase_related"/>
    <property type="match status" value="1"/>
</dbReference>
<feature type="domain" description="Isochorismatase-like" evidence="2">
    <location>
        <begin position="5"/>
        <end position="182"/>
    </location>
</feature>
<dbReference type="InterPro" id="IPR050272">
    <property type="entry name" value="Isochorismatase-like_hydrls"/>
</dbReference>
<dbReference type="PANTHER" id="PTHR43540:SF1">
    <property type="entry name" value="ISOCHORISMATASE HYDROLASE"/>
    <property type="match status" value="1"/>
</dbReference>
<reference evidence="3" key="2">
    <citation type="submission" date="2020-09" db="EMBL/GenBank/DDBJ databases">
        <authorList>
            <person name="Sun Q."/>
            <person name="Ohkuma M."/>
        </authorList>
    </citation>
    <scope>NUCLEOTIDE SEQUENCE</scope>
    <source>
        <strain evidence="3">JCM 3346</strain>
    </source>
</reference>
<dbReference type="InterPro" id="IPR000868">
    <property type="entry name" value="Isochorismatase-like_dom"/>
</dbReference>
<dbReference type="RefSeq" id="WP_189085668.1">
    <property type="nucleotide sequence ID" value="NZ_BMRJ01000002.1"/>
</dbReference>
<evidence type="ECO:0000313" key="3">
    <source>
        <dbReference type="EMBL" id="GGR29868.1"/>
    </source>
</evidence>
<keyword evidence="1" id="KW-0378">Hydrolase</keyword>
<protein>
    <submittedName>
        <fullName evidence="3">Isochorismatase family protein YddQ</fullName>
    </submittedName>
</protein>
<dbReference type="Pfam" id="PF00857">
    <property type="entry name" value="Isochorismatase"/>
    <property type="match status" value="1"/>
</dbReference>
<name>A0A918CLQ4_AGRME</name>
<proteinExistence type="predicted"/>
<dbReference type="SUPFAM" id="SSF52499">
    <property type="entry name" value="Isochorismatase-like hydrolases"/>
    <property type="match status" value="1"/>
</dbReference>
<accession>A0A918CLQ4</accession>
<keyword evidence="4" id="KW-1185">Reference proteome</keyword>
<dbReference type="PANTHER" id="PTHR43540">
    <property type="entry name" value="PEROXYUREIDOACRYLATE/UREIDOACRYLATE AMIDOHYDROLASE-RELATED"/>
    <property type="match status" value="1"/>
</dbReference>
<evidence type="ECO:0000313" key="4">
    <source>
        <dbReference type="Proteomes" id="UP000610303"/>
    </source>
</evidence>
<evidence type="ECO:0000259" key="2">
    <source>
        <dbReference type="Pfam" id="PF00857"/>
    </source>
</evidence>
<dbReference type="EMBL" id="BMRJ01000002">
    <property type="protein sequence ID" value="GGR29868.1"/>
    <property type="molecule type" value="Genomic_DNA"/>
</dbReference>
<dbReference type="Gene3D" id="3.40.50.850">
    <property type="entry name" value="Isochorismatase-like"/>
    <property type="match status" value="1"/>
</dbReference>
<comment type="caution">
    <text evidence="3">The sequence shown here is derived from an EMBL/GenBank/DDBJ whole genome shotgun (WGS) entry which is preliminary data.</text>
</comment>
<dbReference type="AlphaFoldDB" id="A0A918CLQ4"/>